<gene>
    <name evidence="3" type="ORF">UX10_C0040G0015</name>
</gene>
<dbReference type="Gene3D" id="3.40.50.2000">
    <property type="entry name" value="Glycogen Phosphorylase B"/>
    <property type="match status" value="2"/>
</dbReference>
<name>A0A0G1MCV3_9BACT</name>
<dbReference type="NCBIfam" id="TIGR00236">
    <property type="entry name" value="wecB"/>
    <property type="match status" value="1"/>
</dbReference>
<dbReference type="Pfam" id="PF02350">
    <property type="entry name" value="Epimerase_2"/>
    <property type="match status" value="1"/>
</dbReference>
<dbReference type="AlphaFoldDB" id="A0A0G1MCV3"/>
<accession>A0A0G1MCV3</accession>
<comment type="similarity">
    <text evidence="1">Belongs to the UDP-N-acetylglucosamine 2-epimerase family.</text>
</comment>
<dbReference type="PANTHER" id="PTHR43174:SF1">
    <property type="entry name" value="UDP-N-ACETYLGLUCOSAMINE 2-EPIMERASE"/>
    <property type="match status" value="1"/>
</dbReference>
<dbReference type="EMBL" id="LCKX01000040">
    <property type="protein sequence ID" value="KKU06091.1"/>
    <property type="molecule type" value="Genomic_DNA"/>
</dbReference>
<evidence type="ECO:0000313" key="3">
    <source>
        <dbReference type="EMBL" id="KKU06091.1"/>
    </source>
</evidence>
<protein>
    <submittedName>
        <fullName evidence="3">UDP-N-acetylglucosamine 2-epimerase</fullName>
    </submittedName>
</protein>
<evidence type="ECO:0000313" key="4">
    <source>
        <dbReference type="Proteomes" id="UP000033999"/>
    </source>
</evidence>
<dbReference type="GO" id="GO:0016853">
    <property type="term" value="F:isomerase activity"/>
    <property type="evidence" value="ECO:0007669"/>
    <property type="project" value="UniProtKB-KW"/>
</dbReference>
<dbReference type="Proteomes" id="UP000033999">
    <property type="component" value="Unassembled WGS sequence"/>
</dbReference>
<proteinExistence type="inferred from homology"/>
<dbReference type="InterPro" id="IPR029767">
    <property type="entry name" value="WecB-like"/>
</dbReference>
<dbReference type="InterPro" id="IPR003331">
    <property type="entry name" value="UDP_GlcNAc_Epimerase_2_dom"/>
</dbReference>
<evidence type="ECO:0000259" key="2">
    <source>
        <dbReference type="Pfam" id="PF02350"/>
    </source>
</evidence>
<dbReference type="SUPFAM" id="SSF53756">
    <property type="entry name" value="UDP-Glycosyltransferase/glycogen phosphorylase"/>
    <property type="match status" value="1"/>
</dbReference>
<organism evidence="3 4">
    <name type="scientific">Candidatus Magasanikbacteria bacterium GW2011_GWA2_45_39</name>
    <dbReference type="NCBI Taxonomy" id="1619041"/>
    <lineage>
        <taxon>Bacteria</taxon>
        <taxon>Candidatus Magasanikiibacteriota</taxon>
    </lineage>
</organism>
<evidence type="ECO:0000256" key="1">
    <source>
        <dbReference type="RuleBase" id="RU003513"/>
    </source>
</evidence>
<sequence>MKKKVACCYGTRPEFIKIAPVVLALRKFHSDIKQVLICSGQHRELLRGIGEDFGLKPDIELNVRKKIGDSGDLSELAAGLLKGFDGVFRRVKPDAVAVQGDAASAAFAALAAFHLRLPVYYIEAGLRTYDLSAPFPEEGYRQMISRVASVLFCPTEIDKKNLLNEGIPENKIHVVGNTVVDALKIILKGPALLRQGRAFTDKKIVVTVHRRENWGDPLKRILLSLKKIRDNNPEYKFIVSVHPNPIVKNVIESFLKDEPGFELIIPPTYRKFISILGQSSGVITDSGGIQEESPTLEIPCLVVREKTERIAGVKLGWSFLAGTGGDEIISGFRWLINWKRPKGGNPYGDGKASVRIADVIEKIWQ</sequence>
<dbReference type="PANTHER" id="PTHR43174">
    <property type="entry name" value="UDP-N-ACETYLGLUCOSAMINE 2-EPIMERASE"/>
    <property type="match status" value="1"/>
</dbReference>
<dbReference type="PATRIC" id="fig|1619041.3.peg.936"/>
<dbReference type="CDD" id="cd03786">
    <property type="entry name" value="GTB_UDP-GlcNAc_2-Epimerase"/>
    <property type="match status" value="1"/>
</dbReference>
<keyword evidence="1" id="KW-0413">Isomerase</keyword>
<comment type="caution">
    <text evidence="3">The sequence shown here is derived from an EMBL/GenBank/DDBJ whole genome shotgun (WGS) entry which is preliminary data.</text>
</comment>
<feature type="domain" description="UDP-N-acetylglucosamine 2-epimerase" evidence="2">
    <location>
        <begin position="29"/>
        <end position="361"/>
    </location>
</feature>
<reference evidence="3 4" key="1">
    <citation type="journal article" date="2015" name="Nature">
        <title>rRNA introns, odd ribosomes, and small enigmatic genomes across a large radiation of phyla.</title>
        <authorList>
            <person name="Brown C.T."/>
            <person name="Hug L.A."/>
            <person name="Thomas B.C."/>
            <person name="Sharon I."/>
            <person name="Castelle C.J."/>
            <person name="Singh A."/>
            <person name="Wilkins M.J."/>
            <person name="Williams K.H."/>
            <person name="Banfield J.F."/>
        </authorList>
    </citation>
    <scope>NUCLEOTIDE SEQUENCE [LARGE SCALE GENOMIC DNA]</scope>
</reference>